<gene>
    <name evidence="2" type="ORF">BCL74_2702</name>
</gene>
<feature type="domain" description="Zinc finger CHCC-type" evidence="1">
    <location>
        <begin position="18"/>
        <end position="53"/>
    </location>
</feature>
<dbReference type="Proteomes" id="UP000277424">
    <property type="component" value="Unassembled WGS sequence"/>
</dbReference>
<name>A0A420WB52_9PROT</name>
<evidence type="ECO:0000313" key="3">
    <source>
        <dbReference type="Proteomes" id="UP000277424"/>
    </source>
</evidence>
<dbReference type="RefSeq" id="WP_121220783.1">
    <property type="nucleotide sequence ID" value="NZ_RBIG01000003.1"/>
</dbReference>
<dbReference type="Pfam" id="PF10276">
    <property type="entry name" value="zf-CHCC"/>
    <property type="match status" value="1"/>
</dbReference>
<protein>
    <submittedName>
        <fullName evidence="2">Putative Zn-finger protein</fullName>
    </submittedName>
</protein>
<dbReference type="PANTHER" id="PTHR13156">
    <property type="entry name" value="NADH-UBIQUINONE OXIDOREDUCTASE 13 KD-A SUBUNIT"/>
    <property type="match status" value="1"/>
</dbReference>
<organism evidence="2 3">
    <name type="scientific">Oceanibaculum indicum</name>
    <dbReference type="NCBI Taxonomy" id="526216"/>
    <lineage>
        <taxon>Bacteria</taxon>
        <taxon>Pseudomonadati</taxon>
        <taxon>Pseudomonadota</taxon>
        <taxon>Alphaproteobacteria</taxon>
        <taxon>Rhodospirillales</taxon>
        <taxon>Oceanibaculaceae</taxon>
        <taxon>Oceanibaculum</taxon>
    </lineage>
</organism>
<dbReference type="InterPro" id="IPR019401">
    <property type="entry name" value="Znf_CHCC"/>
</dbReference>
<comment type="caution">
    <text evidence="2">The sequence shown here is derived from an EMBL/GenBank/DDBJ whole genome shotgun (WGS) entry which is preliminary data.</text>
</comment>
<evidence type="ECO:0000259" key="1">
    <source>
        <dbReference type="Pfam" id="PF10276"/>
    </source>
</evidence>
<dbReference type="EMBL" id="RBIG01000003">
    <property type="protein sequence ID" value="RKQ68227.1"/>
    <property type="molecule type" value="Genomic_DNA"/>
</dbReference>
<reference evidence="2 3" key="1">
    <citation type="submission" date="2018-10" db="EMBL/GenBank/DDBJ databases">
        <title>Comparative analysis of microorganisms from saline springs in Andes Mountain Range, Colombia.</title>
        <authorList>
            <person name="Rubin E."/>
        </authorList>
    </citation>
    <scope>NUCLEOTIDE SEQUENCE [LARGE SCALE GENOMIC DNA]</scope>
    <source>
        <strain evidence="2 3">USBA 36</strain>
    </source>
</reference>
<proteinExistence type="predicted"/>
<accession>A0A420WB52</accession>
<dbReference type="OrthoDB" id="7391570at2"/>
<sequence length="65" mass="6850">MNMATTMQPVETIDVTETRVACDGGGGALGHPRVFLNLGADGKVDCPYCGRRFQMKPGAKPSTGH</sequence>
<evidence type="ECO:0000313" key="2">
    <source>
        <dbReference type="EMBL" id="RKQ68227.1"/>
    </source>
</evidence>
<dbReference type="PANTHER" id="PTHR13156:SF0">
    <property type="entry name" value="NADH DEHYDROGENASE [UBIQUINONE] IRON-SULFUR PROTEIN 6, MITOCHONDRIAL"/>
    <property type="match status" value="1"/>
</dbReference>
<dbReference type="Gene3D" id="2.60.260.40">
    <property type="entry name" value="q5lls5 like domains"/>
    <property type="match status" value="1"/>
</dbReference>
<dbReference type="AlphaFoldDB" id="A0A420WB52"/>